<dbReference type="EMBL" id="JXSU01000010">
    <property type="protein sequence ID" value="KIS21566.1"/>
    <property type="molecule type" value="Genomic_DNA"/>
</dbReference>
<dbReference type="PATRIC" id="fig|1379739.3.peg.40"/>
<name>A0A0D1BRW5_CLOBO</name>
<reference evidence="1 2" key="1">
    <citation type="submission" date="2014-06" db="EMBL/GenBank/DDBJ databases">
        <title>Genome characterization of distinct group I Clostridium botulinum lineages.</title>
        <authorList>
            <person name="Giordani F."/>
            <person name="Anselmo A."/>
            <person name="Fillo S."/>
            <person name="Palozzi A.M."/>
            <person name="Fortunato A."/>
            <person name="Gentile B."/>
            <person name="Ciammaruconi A."/>
            <person name="Anniballi F."/>
            <person name="De Medici D."/>
            <person name="Lista F."/>
        </authorList>
    </citation>
    <scope>NUCLEOTIDE SEQUENCE [LARGE SCALE GENOMIC DNA]</scope>
    <source>
        <strain evidence="1 2">B2 450</strain>
        <plasmid evidence="1">p_B2_450</plasmid>
    </source>
</reference>
<proteinExistence type="predicted"/>
<dbReference type="AlphaFoldDB" id="A0A0D1BRW5"/>
<geneLocation type="plasmid" evidence="1">
    <name>p_B2_450</name>
</geneLocation>
<sequence>MEGWEFNEITAKQEFEALKIKHKYIINLKQIDNDSVIRASSLLNRISWAKQDFNNFNNKIVLSENIRMKEECLEIFLKLQDKYWKVDDVLSEIKVSVEFV</sequence>
<comment type="caution">
    <text evidence="1">The sequence shown here is derived from an EMBL/GenBank/DDBJ whole genome shotgun (WGS) entry which is preliminary data.</text>
</comment>
<accession>A0A0D1BRW5</accession>
<protein>
    <submittedName>
        <fullName evidence="1">Uncharacterized protein</fullName>
    </submittedName>
</protein>
<dbReference type="RefSeq" id="WP_043032664.1">
    <property type="nucleotide sequence ID" value="NZ_JXSU01000010.1"/>
</dbReference>
<keyword evidence="1" id="KW-0614">Plasmid</keyword>
<dbReference type="HOGENOM" id="CLU_2300856_0_0_9"/>
<evidence type="ECO:0000313" key="1">
    <source>
        <dbReference type="EMBL" id="KIS21566.1"/>
    </source>
</evidence>
<organism evidence="1 2">
    <name type="scientific">Clostridium botulinum B2 450</name>
    <dbReference type="NCBI Taxonomy" id="1379739"/>
    <lineage>
        <taxon>Bacteria</taxon>
        <taxon>Bacillati</taxon>
        <taxon>Bacillota</taxon>
        <taxon>Clostridia</taxon>
        <taxon>Eubacteriales</taxon>
        <taxon>Clostridiaceae</taxon>
        <taxon>Clostridium</taxon>
    </lineage>
</organism>
<evidence type="ECO:0000313" key="2">
    <source>
        <dbReference type="Proteomes" id="UP000032250"/>
    </source>
</evidence>
<dbReference type="Proteomes" id="UP000032250">
    <property type="component" value="Unassembled WGS sequence"/>
</dbReference>
<gene>
    <name evidence="1" type="ORF">N495_19350</name>
</gene>